<dbReference type="EMBL" id="AYLO01000014">
    <property type="protein sequence ID" value="ESS73660.1"/>
    <property type="molecule type" value="Genomic_DNA"/>
</dbReference>
<dbReference type="Proteomes" id="UP000017842">
    <property type="component" value="Unassembled WGS sequence"/>
</dbReference>
<evidence type="ECO:0000313" key="2">
    <source>
        <dbReference type="Proteomes" id="UP000017842"/>
    </source>
</evidence>
<organism evidence="1 2">
    <name type="scientific">Methyloglobulus morosus KoM1</name>
    <dbReference type="NCBI Taxonomy" id="1116472"/>
    <lineage>
        <taxon>Bacteria</taxon>
        <taxon>Pseudomonadati</taxon>
        <taxon>Pseudomonadota</taxon>
        <taxon>Gammaproteobacteria</taxon>
        <taxon>Methylococcales</taxon>
        <taxon>Methylococcaceae</taxon>
        <taxon>Methyloglobulus</taxon>
    </lineage>
</organism>
<protein>
    <submittedName>
        <fullName evidence="1">Uncharacterized protein</fullName>
    </submittedName>
</protein>
<dbReference type="OrthoDB" id="5572794at2"/>
<dbReference type="AlphaFoldDB" id="V5BK28"/>
<accession>V5BK28</accession>
<gene>
    <name evidence="1" type="ORF">MGMO_14c00160</name>
</gene>
<proteinExistence type="predicted"/>
<keyword evidence="2" id="KW-1185">Reference proteome</keyword>
<reference evidence="1 2" key="1">
    <citation type="journal article" date="2013" name="Genome Announc.">
        <title>Draft Genome Sequence of the Methanotrophic Gammaproteobacterium Methyloglobulus morosus DSM 22980 Strain KoM1.</title>
        <authorList>
            <person name="Poehlein A."/>
            <person name="Deutzmann J.S."/>
            <person name="Daniel R."/>
            <person name="Simeonova D.D."/>
        </authorList>
    </citation>
    <scope>NUCLEOTIDE SEQUENCE [LARGE SCALE GENOMIC DNA]</scope>
    <source>
        <strain evidence="1 2">KoM1</strain>
    </source>
</reference>
<sequence>MMVNQNPNVQYSNLIESMNQAFDNGKFYGMEYVLDELDSEKPAPANQNTIDWFGATDYFA</sequence>
<comment type="caution">
    <text evidence="1">The sequence shown here is derived from an EMBL/GenBank/DDBJ whole genome shotgun (WGS) entry which is preliminary data.</text>
</comment>
<dbReference type="eggNOG" id="ENOG5031NEZ">
    <property type="taxonomic scope" value="Bacteria"/>
</dbReference>
<evidence type="ECO:0000313" key="1">
    <source>
        <dbReference type="EMBL" id="ESS73660.1"/>
    </source>
</evidence>
<dbReference type="RefSeq" id="WP_023493398.1">
    <property type="nucleotide sequence ID" value="NZ_AYLO01000014.1"/>
</dbReference>
<name>V5BK28_9GAMM</name>